<dbReference type="InterPro" id="IPR011051">
    <property type="entry name" value="RmlC_Cupin_sf"/>
</dbReference>
<dbReference type="PANTHER" id="PTHR46797">
    <property type="entry name" value="HTH-TYPE TRANSCRIPTIONAL REGULATOR"/>
    <property type="match status" value="1"/>
</dbReference>
<protein>
    <submittedName>
        <fullName evidence="3">Cupin domain-containing protein</fullName>
    </submittedName>
</protein>
<dbReference type="Proteomes" id="UP000325255">
    <property type="component" value="Unassembled WGS sequence"/>
</dbReference>
<dbReference type="GO" id="GO:0003677">
    <property type="term" value="F:DNA binding"/>
    <property type="evidence" value="ECO:0007669"/>
    <property type="project" value="UniProtKB-KW"/>
</dbReference>
<feature type="domain" description="HTH cro/C1-type" evidence="2">
    <location>
        <begin position="9"/>
        <end position="63"/>
    </location>
</feature>
<dbReference type="SUPFAM" id="SSF51182">
    <property type="entry name" value="RmlC-like cupins"/>
    <property type="match status" value="1"/>
</dbReference>
<dbReference type="PANTHER" id="PTHR46797:SF11">
    <property type="entry name" value="HTH-TYPE TRANSCRIPTIONAL REGULATOR PUUR"/>
    <property type="match status" value="1"/>
</dbReference>
<dbReference type="OrthoDB" id="9814751at2"/>
<sequence length="182" mass="19515">MEVSIPARLRAIRAAHGLTQRDLARRAGLSHTAIARIERGAMSPTVASLQKIAASFNLPITALLGEDGGAPEGIFFRREDLTCLTFGGHTIRQIGRNLSRHALQMMEDTYAPGADTGEAMLSHAGEEAGLVIRGELEVTVGDQVRVLGPGEAYFFESRIPHRFRNIGTETCVVVAAATPPSL</sequence>
<dbReference type="CDD" id="cd02209">
    <property type="entry name" value="cupin_XRE_C"/>
    <property type="match status" value="1"/>
</dbReference>
<evidence type="ECO:0000313" key="4">
    <source>
        <dbReference type="Proteomes" id="UP000325255"/>
    </source>
</evidence>
<reference evidence="3 4" key="1">
    <citation type="submission" date="2019-09" db="EMBL/GenBank/DDBJ databases">
        <title>Genome sequence of Rhodovastum atsumiense, a diverse member of the Acetobacteraceae family of non-sulfur purple photosynthetic bacteria.</title>
        <authorList>
            <person name="Meyer T."/>
            <person name="Kyndt J."/>
        </authorList>
    </citation>
    <scope>NUCLEOTIDE SEQUENCE [LARGE SCALE GENOMIC DNA]</scope>
    <source>
        <strain evidence="3 4">DSM 21279</strain>
    </source>
</reference>
<evidence type="ECO:0000256" key="1">
    <source>
        <dbReference type="ARBA" id="ARBA00023125"/>
    </source>
</evidence>
<dbReference type="Gene3D" id="2.60.120.10">
    <property type="entry name" value="Jelly Rolls"/>
    <property type="match status" value="1"/>
</dbReference>
<dbReference type="Gene3D" id="1.10.260.40">
    <property type="entry name" value="lambda repressor-like DNA-binding domains"/>
    <property type="match status" value="1"/>
</dbReference>
<dbReference type="Pfam" id="PF07883">
    <property type="entry name" value="Cupin_2"/>
    <property type="match status" value="1"/>
</dbReference>
<dbReference type="GO" id="GO:0005829">
    <property type="term" value="C:cytosol"/>
    <property type="evidence" value="ECO:0007669"/>
    <property type="project" value="TreeGrafter"/>
</dbReference>
<proteinExistence type="predicted"/>
<dbReference type="SUPFAM" id="SSF47413">
    <property type="entry name" value="lambda repressor-like DNA-binding domains"/>
    <property type="match status" value="1"/>
</dbReference>
<dbReference type="SMART" id="SM00530">
    <property type="entry name" value="HTH_XRE"/>
    <property type="match status" value="1"/>
</dbReference>
<dbReference type="InterPro" id="IPR014710">
    <property type="entry name" value="RmlC-like_jellyroll"/>
</dbReference>
<evidence type="ECO:0000313" key="3">
    <source>
        <dbReference type="EMBL" id="KAA5608875.1"/>
    </source>
</evidence>
<evidence type="ECO:0000259" key="2">
    <source>
        <dbReference type="PROSITE" id="PS50943"/>
    </source>
</evidence>
<accession>A0A5M6IMU0</accession>
<dbReference type="CDD" id="cd00093">
    <property type="entry name" value="HTH_XRE"/>
    <property type="match status" value="1"/>
</dbReference>
<name>A0A5M6IMU0_9PROT</name>
<dbReference type="Pfam" id="PF01381">
    <property type="entry name" value="HTH_3"/>
    <property type="match status" value="1"/>
</dbReference>
<keyword evidence="1" id="KW-0238">DNA-binding</keyword>
<dbReference type="EMBL" id="VWPK01000065">
    <property type="protein sequence ID" value="KAA5608875.1"/>
    <property type="molecule type" value="Genomic_DNA"/>
</dbReference>
<gene>
    <name evidence="3" type="ORF">F1189_26810</name>
</gene>
<dbReference type="RefSeq" id="WP_150044680.1">
    <property type="nucleotide sequence ID" value="NZ_OW485601.1"/>
</dbReference>
<dbReference type="InterPro" id="IPR010982">
    <property type="entry name" value="Lambda_DNA-bd_dom_sf"/>
</dbReference>
<dbReference type="InterPro" id="IPR013096">
    <property type="entry name" value="Cupin_2"/>
</dbReference>
<dbReference type="InterPro" id="IPR001387">
    <property type="entry name" value="Cro/C1-type_HTH"/>
</dbReference>
<dbReference type="GO" id="GO:0003700">
    <property type="term" value="F:DNA-binding transcription factor activity"/>
    <property type="evidence" value="ECO:0007669"/>
    <property type="project" value="TreeGrafter"/>
</dbReference>
<keyword evidence="4" id="KW-1185">Reference proteome</keyword>
<dbReference type="PROSITE" id="PS50943">
    <property type="entry name" value="HTH_CROC1"/>
    <property type="match status" value="1"/>
</dbReference>
<dbReference type="InterPro" id="IPR050807">
    <property type="entry name" value="TransReg_Diox_bact_type"/>
</dbReference>
<comment type="caution">
    <text evidence="3">The sequence shown here is derived from an EMBL/GenBank/DDBJ whole genome shotgun (WGS) entry which is preliminary data.</text>
</comment>
<organism evidence="3 4">
    <name type="scientific">Rhodovastum atsumiense</name>
    <dbReference type="NCBI Taxonomy" id="504468"/>
    <lineage>
        <taxon>Bacteria</taxon>
        <taxon>Pseudomonadati</taxon>
        <taxon>Pseudomonadota</taxon>
        <taxon>Alphaproteobacteria</taxon>
        <taxon>Acetobacterales</taxon>
        <taxon>Acetobacteraceae</taxon>
        <taxon>Rhodovastum</taxon>
    </lineage>
</organism>
<dbReference type="AlphaFoldDB" id="A0A5M6IMU0"/>